<keyword evidence="5" id="KW-0732">Signal</keyword>
<evidence type="ECO:0000256" key="1">
    <source>
        <dbReference type="ARBA" id="ARBA00004196"/>
    </source>
</evidence>
<evidence type="ECO:0000313" key="7">
    <source>
        <dbReference type="EMBL" id="EOD56581.1"/>
    </source>
</evidence>
<dbReference type="PATRIC" id="fig|1268236.3.peg.567"/>
<proteinExistence type="inferred from homology"/>
<keyword evidence="8" id="KW-1185">Reference proteome</keyword>
<dbReference type="Pfam" id="PF01497">
    <property type="entry name" value="Peripla_BP_2"/>
    <property type="match status" value="1"/>
</dbReference>
<evidence type="ECO:0000256" key="5">
    <source>
        <dbReference type="ARBA" id="ARBA00022729"/>
    </source>
</evidence>
<comment type="subcellular location">
    <subcellularLocation>
        <location evidence="1">Cell envelope</location>
    </subcellularLocation>
</comment>
<keyword evidence="3" id="KW-0813">Transport</keyword>
<dbReference type="PROSITE" id="PS50983">
    <property type="entry name" value="FE_B12_PBP"/>
    <property type="match status" value="1"/>
</dbReference>
<comment type="similarity">
    <text evidence="2">Belongs to the bacterial solute-binding protein 8 family.</text>
</comment>
<evidence type="ECO:0000313" key="8">
    <source>
        <dbReference type="Proteomes" id="UP000013526"/>
    </source>
</evidence>
<keyword evidence="4" id="KW-0410">Iron transport</keyword>
<feature type="domain" description="Fe/B12 periplasmic-binding" evidence="6">
    <location>
        <begin position="23"/>
        <end position="282"/>
    </location>
</feature>
<dbReference type="InterPro" id="IPR002491">
    <property type="entry name" value="ABC_transptr_periplasmic_BD"/>
</dbReference>
<sequence length="287" mass="30607">MRTVLLGLICLPTLLVAVQAEPRIATVDWTIAETLLALGVTPAGMGDMSSYRAWVKAPAMPPSVVDLGLRAQPNRELLAELNPDLILISPLAAPLAPALSKIAPVKSITLYSPDGDYWTQLASATRGIAALVDKSAEADTLLSGLDAELGKLKAGLPKGLPPLLLVQFIDDRHVRVFGQHSMYDSVMGKLGLRNAWQAPTNYWGFASVSIESFATMDEARLVIVDPLPSGVAAKLAAPGLWQHLPLVQNAKPLHLPPVWSFGGVLSARRFAQQLSQALQADAGVPHE</sequence>
<evidence type="ECO:0000259" key="6">
    <source>
        <dbReference type="PROSITE" id="PS50983"/>
    </source>
</evidence>
<keyword evidence="4" id="KW-0406">Ion transport</keyword>
<gene>
    <name evidence="7" type="ORF">G113_02824</name>
</gene>
<dbReference type="EMBL" id="AQGQ01000008">
    <property type="protein sequence ID" value="EOD56581.1"/>
    <property type="molecule type" value="Genomic_DNA"/>
</dbReference>
<dbReference type="GO" id="GO:0030288">
    <property type="term" value="C:outer membrane-bounded periplasmic space"/>
    <property type="evidence" value="ECO:0007669"/>
    <property type="project" value="TreeGrafter"/>
</dbReference>
<dbReference type="AlphaFoldDB" id="R1H7Y9"/>
<accession>R1H7Y9</accession>
<name>R1H7Y9_9GAMM</name>
<protein>
    <submittedName>
        <fullName evidence="7">Ferrichrome-binding periplasmic protein</fullName>
    </submittedName>
</protein>
<dbReference type="PANTHER" id="PTHR30532">
    <property type="entry name" value="IRON III DICITRATE-BINDING PERIPLASMIC PROTEIN"/>
    <property type="match status" value="1"/>
</dbReference>
<dbReference type="PRINTS" id="PR01715">
    <property type="entry name" value="FERRIBNDNGPP"/>
</dbReference>
<dbReference type="Gene3D" id="3.40.50.1980">
    <property type="entry name" value="Nitrogenase molybdenum iron protein domain"/>
    <property type="match status" value="2"/>
</dbReference>
<dbReference type="PANTHER" id="PTHR30532:SF1">
    <property type="entry name" value="IRON(3+)-HYDROXAMATE-BINDING PROTEIN FHUD"/>
    <property type="match status" value="1"/>
</dbReference>
<evidence type="ECO:0000256" key="4">
    <source>
        <dbReference type="ARBA" id="ARBA00022496"/>
    </source>
</evidence>
<dbReference type="InterPro" id="IPR051313">
    <property type="entry name" value="Bact_iron-sidero_bind"/>
</dbReference>
<organism evidence="7 8">
    <name type="scientific">Aeromonas molluscorum 848</name>
    <dbReference type="NCBI Taxonomy" id="1268236"/>
    <lineage>
        <taxon>Bacteria</taxon>
        <taxon>Pseudomonadati</taxon>
        <taxon>Pseudomonadota</taxon>
        <taxon>Gammaproteobacteria</taxon>
        <taxon>Aeromonadales</taxon>
        <taxon>Aeromonadaceae</taxon>
        <taxon>Aeromonas</taxon>
    </lineage>
</organism>
<dbReference type="GO" id="GO:1901678">
    <property type="term" value="P:iron coordination entity transport"/>
    <property type="evidence" value="ECO:0007669"/>
    <property type="project" value="UniProtKB-ARBA"/>
</dbReference>
<comment type="caution">
    <text evidence="7">The sequence shown here is derived from an EMBL/GenBank/DDBJ whole genome shotgun (WGS) entry which is preliminary data.</text>
</comment>
<dbReference type="Proteomes" id="UP000013526">
    <property type="component" value="Unassembled WGS sequence"/>
</dbReference>
<dbReference type="SUPFAM" id="SSF53807">
    <property type="entry name" value="Helical backbone' metal receptor"/>
    <property type="match status" value="1"/>
</dbReference>
<evidence type="ECO:0000256" key="2">
    <source>
        <dbReference type="ARBA" id="ARBA00008814"/>
    </source>
</evidence>
<keyword evidence="4" id="KW-0408">Iron</keyword>
<reference evidence="7 8" key="1">
    <citation type="journal article" date="2013" name="Genome Announc.">
        <title>Draft Genome Sequence of Aeromonas molluscorum Strain 848TT, Isolated from Bivalve Molluscs.</title>
        <authorList>
            <person name="Spataro N."/>
            <person name="Farfan M."/>
            <person name="Albarral V."/>
            <person name="Sanglas A."/>
            <person name="Loren J.G."/>
            <person name="Fuste M.C."/>
            <person name="Bosch E."/>
        </authorList>
    </citation>
    <scope>NUCLEOTIDE SEQUENCE [LARGE SCALE GENOMIC DNA]</scope>
    <source>
        <strain evidence="7 8">848</strain>
    </source>
</reference>
<evidence type="ECO:0000256" key="3">
    <source>
        <dbReference type="ARBA" id="ARBA00022448"/>
    </source>
</evidence>
<dbReference type="CDD" id="cd01146">
    <property type="entry name" value="FhuD"/>
    <property type="match status" value="1"/>
</dbReference>